<gene>
    <name evidence="2" type="ORF">PPG34_03420</name>
</gene>
<dbReference type="Gene3D" id="3.10.620.30">
    <property type="match status" value="1"/>
</dbReference>
<evidence type="ECO:0000259" key="1">
    <source>
        <dbReference type="SMART" id="SM00460"/>
    </source>
</evidence>
<dbReference type="Pfam" id="PF08379">
    <property type="entry name" value="Bact_transglu_N"/>
    <property type="match status" value="1"/>
</dbReference>
<reference evidence="2 3" key="1">
    <citation type="journal article" date="2023" name="ISME J.">
        <title>Cultivation and genomic characterization of novel and ubiquitous marine nitrite-oxidizing bacteria from the Nitrospirales.</title>
        <authorList>
            <person name="Mueller A.J."/>
            <person name="Daebeler A."/>
            <person name="Herbold C.W."/>
            <person name="Kirkegaard R.H."/>
            <person name="Daims H."/>
        </authorList>
    </citation>
    <scope>NUCLEOTIDE SEQUENCE [LARGE SCALE GENOMIC DNA]</scope>
    <source>
        <strain evidence="2 3">EB</strain>
    </source>
</reference>
<dbReference type="RefSeq" id="WP_313831737.1">
    <property type="nucleotide sequence ID" value="NZ_JAQOUE010000001.1"/>
</dbReference>
<dbReference type="InterPro" id="IPR038765">
    <property type="entry name" value="Papain-like_cys_pep_sf"/>
</dbReference>
<accession>A0ABU3K4T4</accession>
<evidence type="ECO:0000313" key="2">
    <source>
        <dbReference type="EMBL" id="MDT7041383.1"/>
    </source>
</evidence>
<protein>
    <submittedName>
        <fullName evidence="2">Transglutaminase family protein</fullName>
    </submittedName>
</protein>
<comment type="caution">
    <text evidence="2">The sequence shown here is derived from an EMBL/GenBank/DDBJ whole genome shotgun (WGS) entry which is preliminary data.</text>
</comment>
<dbReference type="Pfam" id="PF01841">
    <property type="entry name" value="Transglut_core"/>
    <property type="match status" value="1"/>
</dbReference>
<sequence length="284" mass="31797">MQRYKILHRTYYNYSGEVKLGPHTLRLRPREDHELRIESSTLNITPPAILHWCRDVEGNSVATATFDVPASQLVFESEVIIQHFNEAPLEFLVANYAIEYPFAYQPDDKILLEPYITLAESTSEDVLRKWVANIWQAGDQVQTYVLLQRLNTHIHQSLTYQLREEFGVQTVAETLSLGTGSCRDFAYLFMEAARRLGLASRFVSGYLHAPPSTVDYGATHAWAEVYLPGAGWKGFDPSCGEIVGTKHIAVAVARLPESVPPIAGSFVGPPGSELYVGVWVTELV</sequence>
<dbReference type="PANTHER" id="PTHR33490">
    <property type="entry name" value="BLR5614 PROTEIN-RELATED"/>
    <property type="match status" value="1"/>
</dbReference>
<dbReference type="InterPro" id="IPR013589">
    <property type="entry name" value="Bac_transglu_N"/>
</dbReference>
<dbReference type="SUPFAM" id="SSF54001">
    <property type="entry name" value="Cysteine proteinases"/>
    <property type="match status" value="1"/>
</dbReference>
<organism evidence="2 3">
    <name type="scientific">Candidatus Nitronereus thalassa</name>
    <dbReference type="NCBI Taxonomy" id="3020898"/>
    <lineage>
        <taxon>Bacteria</taxon>
        <taxon>Pseudomonadati</taxon>
        <taxon>Nitrospirota</taxon>
        <taxon>Nitrospiria</taxon>
        <taxon>Nitrospirales</taxon>
        <taxon>Nitrospiraceae</taxon>
        <taxon>Candidatus Nitronereus</taxon>
    </lineage>
</organism>
<name>A0ABU3K4T4_9BACT</name>
<dbReference type="SMART" id="SM00460">
    <property type="entry name" value="TGc"/>
    <property type="match status" value="1"/>
</dbReference>
<dbReference type="InterPro" id="IPR002931">
    <property type="entry name" value="Transglutaminase-like"/>
</dbReference>
<dbReference type="Proteomes" id="UP001250932">
    <property type="component" value="Unassembled WGS sequence"/>
</dbReference>
<evidence type="ECO:0000313" key="3">
    <source>
        <dbReference type="Proteomes" id="UP001250932"/>
    </source>
</evidence>
<dbReference type="EMBL" id="JAQOUE010000001">
    <property type="protein sequence ID" value="MDT7041383.1"/>
    <property type="molecule type" value="Genomic_DNA"/>
</dbReference>
<proteinExistence type="predicted"/>
<dbReference type="PANTHER" id="PTHR33490:SF1">
    <property type="entry name" value="SLL1233 PROTEIN"/>
    <property type="match status" value="1"/>
</dbReference>
<feature type="domain" description="Transglutaminase-like" evidence="1">
    <location>
        <begin position="174"/>
        <end position="239"/>
    </location>
</feature>
<keyword evidence="3" id="KW-1185">Reference proteome</keyword>